<sequence length="218" mass="23815">MTTASPIRRRRTQQERREEAEERLLKAAMELVTLKGVAGLTLGEVGERAGYSRGLPAHHFGNKEGLLRALATYLRNRFSEANANRTPKPRAGLDAILKTIDLYLLNASSADRNSPGRAFHAILTEATVTRGVLLADVQALNRTTTGFLEMQLRAGIQSGEIRPEIDPVAQATVIAGMLRGIVSILFAEDAAVDPDRVRQQAIEMVRQALANPDQPGRI</sequence>
<dbReference type="SUPFAM" id="SSF48498">
    <property type="entry name" value="Tetracyclin repressor-like, C-terminal domain"/>
    <property type="match status" value="1"/>
</dbReference>
<gene>
    <name evidence="6" type="ORF">FOZ76_00575</name>
</gene>
<dbReference type="InterPro" id="IPR001647">
    <property type="entry name" value="HTH_TetR"/>
</dbReference>
<reference evidence="6 7" key="1">
    <citation type="submission" date="2019-07" db="EMBL/GenBank/DDBJ databases">
        <title>Qingshengfaniella alkalisoli gen. nov., sp. nov., isolated from saline soil.</title>
        <authorList>
            <person name="Xu L."/>
            <person name="Huang X.-X."/>
            <person name="Sun J.-Q."/>
        </authorList>
    </citation>
    <scope>NUCLEOTIDE SEQUENCE [LARGE SCALE GENOMIC DNA]</scope>
    <source>
        <strain evidence="6 7">DSM 27279</strain>
    </source>
</reference>
<evidence type="ECO:0000256" key="3">
    <source>
        <dbReference type="ARBA" id="ARBA00023163"/>
    </source>
</evidence>
<dbReference type="InterPro" id="IPR036271">
    <property type="entry name" value="Tet_transcr_reg_TetR-rel_C_sf"/>
</dbReference>
<dbReference type="InterPro" id="IPR011075">
    <property type="entry name" value="TetR_C"/>
</dbReference>
<evidence type="ECO:0000256" key="1">
    <source>
        <dbReference type="ARBA" id="ARBA00023015"/>
    </source>
</evidence>
<feature type="domain" description="HTH tetR-type" evidence="5">
    <location>
        <begin position="18"/>
        <end position="78"/>
    </location>
</feature>
<dbReference type="Pfam" id="PF16925">
    <property type="entry name" value="TetR_C_13"/>
    <property type="match status" value="1"/>
</dbReference>
<dbReference type="Pfam" id="PF00440">
    <property type="entry name" value="TetR_N"/>
    <property type="match status" value="1"/>
</dbReference>
<feature type="DNA-binding region" description="H-T-H motif" evidence="4">
    <location>
        <begin position="41"/>
        <end position="60"/>
    </location>
</feature>
<accession>A0A556B242</accession>
<evidence type="ECO:0000259" key="5">
    <source>
        <dbReference type="PROSITE" id="PS50977"/>
    </source>
</evidence>
<evidence type="ECO:0000313" key="7">
    <source>
        <dbReference type="Proteomes" id="UP000318405"/>
    </source>
</evidence>
<keyword evidence="3" id="KW-0804">Transcription</keyword>
<dbReference type="PANTHER" id="PTHR30055:SF234">
    <property type="entry name" value="HTH-TYPE TRANSCRIPTIONAL REGULATOR BETI"/>
    <property type="match status" value="1"/>
</dbReference>
<evidence type="ECO:0000256" key="2">
    <source>
        <dbReference type="ARBA" id="ARBA00023125"/>
    </source>
</evidence>
<keyword evidence="2 4" id="KW-0238">DNA-binding</keyword>
<keyword evidence="1" id="KW-0805">Transcription regulation</keyword>
<dbReference type="EMBL" id="VLTJ01000001">
    <property type="protein sequence ID" value="TSH99257.1"/>
    <property type="molecule type" value="Genomic_DNA"/>
</dbReference>
<dbReference type="AlphaFoldDB" id="A0A556B242"/>
<dbReference type="GO" id="GO:0003700">
    <property type="term" value="F:DNA-binding transcription factor activity"/>
    <property type="evidence" value="ECO:0007669"/>
    <property type="project" value="TreeGrafter"/>
</dbReference>
<dbReference type="SUPFAM" id="SSF46689">
    <property type="entry name" value="Homeodomain-like"/>
    <property type="match status" value="1"/>
</dbReference>
<dbReference type="Gene3D" id="1.10.357.10">
    <property type="entry name" value="Tetracycline Repressor, domain 2"/>
    <property type="match status" value="1"/>
</dbReference>
<dbReference type="GO" id="GO:0000976">
    <property type="term" value="F:transcription cis-regulatory region binding"/>
    <property type="evidence" value="ECO:0007669"/>
    <property type="project" value="TreeGrafter"/>
</dbReference>
<dbReference type="InterPro" id="IPR050109">
    <property type="entry name" value="HTH-type_TetR-like_transc_reg"/>
</dbReference>
<dbReference type="PRINTS" id="PR00455">
    <property type="entry name" value="HTHTETR"/>
</dbReference>
<organism evidence="6 7">
    <name type="scientific">Verticiella sediminum</name>
    <dbReference type="NCBI Taxonomy" id="1247510"/>
    <lineage>
        <taxon>Bacteria</taxon>
        <taxon>Pseudomonadati</taxon>
        <taxon>Pseudomonadota</taxon>
        <taxon>Betaproteobacteria</taxon>
        <taxon>Burkholderiales</taxon>
        <taxon>Alcaligenaceae</taxon>
        <taxon>Verticiella</taxon>
    </lineage>
</organism>
<dbReference type="PANTHER" id="PTHR30055">
    <property type="entry name" value="HTH-TYPE TRANSCRIPTIONAL REGULATOR RUTR"/>
    <property type="match status" value="1"/>
</dbReference>
<dbReference type="RefSeq" id="WP_143946166.1">
    <property type="nucleotide sequence ID" value="NZ_BAABMB010000001.1"/>
</dbReference>
<dbReference type="InterPro" id="IPR009057">
    <property type="entry name" value="Homeodomain-like_sf"/>
</dbReference>
<protein>
    <submittedName>
        <fullName evidence="6">Helix-turn-helix transcriptional regulator</fullName>
    </submittedName>
</protein>
<name>A0A556B242_9BURK</name>
<proteinExistence type="predicted"/>
<evidence type="ECO:0000313" key="6">
    <source>
        <dbReference type="EMBL" id="TSH99257.1"/>
    </source>
</evidence>
<evidence type="ECO:0000256" key="4">
    <source>
        <dbReference type="PROSITE-ProRule" id="PRU00335"/>
    </source>
</evidence>
<dbReference type="OrthoDB" id="2356263at2"/>
<dbReference type="PROSITE" id="PS50977">
    <property type="entry name" value="HTH_TETR_2"/>
    <property type="match status" value="1"/>
</dbReference>
<keyword evidence="7" id="KW-1185">Reference proteome</keyword>
<comment type="caution">
    <text evidence="6">The sequence shown here is derived from an EMBL/GenBank/DDBJ whole genome shotgun (WGS) entry which is preliminary data.</text>
</comment>
<dbReference type="Proteomes" id="UP000318405">
    <property type="component" value="Unassembled WGS sequence"/>
</dbReference>